<evidence type="ECO:0000256" key="2">
    <source>
        <dbReference type="SAM" id="SignalP"/>
    </source>
</evidence>
<name>A0AAN9G870_9CAEN</name>
<feature type="signal peptide" evidence="2">
    <location>
        <begin position="1"/>
        <end position="27"/>
    </location>
</feature>
<reference evidence="3 4" key="1">
    <citation type="submission" date="2024-02" db="EMBL/GenBank/DDBJ databases">
        <title>Chromosome-scale genome assembly of the rough periwinkle Littorina saxatilis.</title>
        <authorList>
            <person name="De Jode A."/>
            <person name="Faria R."/>
            <person name="Formenti G."/>
            <person name="Sims Y."/>
            <person name="Smith T.P."/>
            <person name="Tracey A."/>
            <person name="Wood J.M.D."/>
            <person name="Zagrodzka Z.B."/>
            <person name="Johannesson K."/>
            <person name="Butlin R.K."/>
            <person name="Leder E.H."/>
        </authorList>
    </citation>
    <scope>NUCLEOTIDE SEQUENCE [LARGE SCALE GENOMIC DNA]</scope>
    <source>
        <strain evidence="3">Snail1</strain>
        <tissue evidence="3">Muscle</tissue>
    </source>
</reference>
<feature type="region of interest" description="Disordered" evidence="1">
    <location>
        <begin position="666"/>
        <end position="687"/>
    </location>
</feature>
<protein>
    <submittedName>
        <fullName evidence="3">Uncharacterized protein</fullName>
    </submittedName>
</protein>
<evidence type="ECO:0000256" key="1">
    <source>
        <dbReference type="SAM" id="MobiDB-lite"/>
    </source>
</evidence>
<evidence type="ECO:0000313" key="4">
    <source>
        <dbReference type="Proteomes" id="UP001374579"/>
    </source>
</evidence>
<keyword evidence="2" id="KW-0732">Signal</keyword>
<evidence type="ECO:0000313" key="3">
    <source>
        <dbReference type="EMBL" id="KAK7099168.1"/>
    </source>
</evidence>
<feature type="chain" id="PRO_5043033112" evidence="2">
    <location>
        <begin position="28"/>
        <end position="698"/>
    </location>
</feature>
<feature type="region of interest" description="Disordered" evidence="1">
    <location>
        <begin position="57"/>
        <end position="81"/>
    </location>
</feature>
<accession>A0AAN9G870</accession>
<keyword evidence="4" id="KW-1185">Reference proteome</keyword>
<gene>
    <name evidence="3" type="ORF">V1264_003352</name>
</gene>
<feature type="compositionally biased region" description="Low complexity" evidence="1">
    <location>
        <begin position="64"/>
        <end position="81"/>
    </location>
</feature>
<sequence>MKSTTDFRLRNCLFLVCLLLVSSAAYPFETNPFGSETSRAERLRGIVNSLAAKMTEDEAVLSTPPEQQQEQQQPQRQQPLQQLLQQQPLQYQHPKNTYPPDLFTQLMETTTSSEDMTSQDLNSIIKRQQGWLATYGNRQQASLDYDVSDLEDPMNEIEEDIIKKQKRQQGWHTMYGKRSMKEGDISELMGTEAAPADMADAHRDSVVINNDNSDVRFPNLMNTELTDFISKRQQGWHTTYGKRDTGPVYPVNKRQQGWKTMYGKRATDLTNLVDWQGHLDLLQKRQQGWHTMYGKRSIETSVNKRQQGWNTMYGKRSIETPVNKRQQGWNTMYGKRSIETPANKRQQGWNTMYGKRSVETQVNKRQQGWNTMYGKRSVETPVKKRQQGWNTMYGKRSVEALVNKRQQGWNTMYGKRSVEALVNKRQQGWNTMYGKRSVETPVNKRQQGWNTMYGKRSVGTPANKRQQGWNTMYGKRAGDDSLTQFRQLFDEKRTDSEDLTFLLSALSNHNNEVQDLNDPSITPEISDNSFEASELHLLNNVINSPLSSVSPVQDLENADLLVLSSPATIMPGDVPRSEESGDGNSGRWKRQQGWHTKYGKRSAGAAMPGDVSRLGESRDWNSGRWKRQQGWKTMYGKRSVGAAPLPGIDDASALENPRQNFFDKTALDGESLNSNGPRNKRQQGWNTMYGKRQAFVEY</sequence>
<comment type="caution">
    <text evidence="3">The sequence shown here is derived from an EMBL/GenBank/DDBJ whole genome shotgun (WGS) entry which is preliminary data.</text>
</comment>
<feature type="compositionally biased region" description="Polar residues" evidence="1">
    <location>
        <begin position="671"/>
        <end position="686"/>
    </location>
</feature>
<organism evidence="3 4">
    <name type="scientific">Littorina saxatilis</name>
    <dbReference type="NCBI Taxonomy" id="31220"/>
    <lineage>
        <taxon>Eukaryota</taxon>
        <taxon>Metazoa</taxon>
        <taxon>Spiralia</taxon>
        <taxon>Lophotrochozoa</taxon>
        <taxon>Mollusca</taxon>
        <taxon>Gastropoda</taxon>
        <taxon>Caenogastropoda</taxon>
        <taxon>Littorinimorpha</taxon>
        <taxon>Littorinoidea</taxon>
        <taxon>Littorinidae</taxon>
        <taxon>Littorina</taxon>
    </lineage>
</organism>
<dbReference type="Proteomes" id="UP001374579">
    <property type="component" value="Unassembled WGS sequence"/>
</dbReference>
<feature type="compositionally biased region" description="Basic residues" evidence="1">
    <location>
        <begin position="587"/>
        <end position="600"/>
    </location>
</feature>
<dbReference type="AlphaFoldDB" id="A0AAN9G870"/>
<dbReference type="EMBL" id="JBAMIC010000012">
    <property type="protein sequence ID" value="KAK7099168.1"/>
    <property type="molecule type" value="Genomic_DNA"/>
</dbReference>
<proteinExistence type="predicted"/>
<feature type="region of interest" description="Disordered" evidence="1">
    <location>
        <begin position="571"/>
        <end position="625"/>
    </location>
</feature>